<reference evidence="3 4" key="1">
    <citation type="submission" date="2021-06" db="EMBL/GenBank/DDBJ databases">
        <authorList>
            <person name="Kallberg Y."/>
            <person name="Tangrot J."/>
            <person name="Rosling A."/>
        </authorList>
    </citation>
    <scope>NUCLEOTIDE SEQUENCE [LARGE SCALE GENOMIC DNA]</scope>
    <source>
        <strain evidence="3 4">120-4 pot B 10/14</strain>
    </source>
</reference>
<name>A0ABN7UKB9_GIGMA</name>
<protein>
    <submittedName>
        <fullName evidence="3">42584_t:CDS:1</fullName>
    </submittedName>
</protein>
<feature type="compositionally biased region" description="Basic and acidic residues" evidence="1">
    <location>
        <begin position="163"/>
        <end position="181"/>
    </location>
</feature>
<sequence length="546" mass="61685">MNNFEETDPIHWTKAAYSMPKNTSAGFNGLMYSGTTERKTKGEIMDFITNQYLDSWHKVINGKEVEGYLMNTSNRSVTIEDESSTINSDIDVSIKNDVEASQKGAQTNFEANFGRRSVEMLKFLCHEMGVSEAGSKQDLVSRLVDESRKRNVSVGSDNIGKGKAVDVDSESREVPEQDSKSGFDSGKAFPNVFNNTSADGGDLGAKGSFDRTLPRMPFLTPDLFTNLDIQEGIWKKRELTKARNQWEYNEWCKAGLLLDKALFTGEVEYVQLARQVALERAYVVRVADEDGWNVVAKMASGDLLDPMSELFGGEREWARMAAQQFPKSKRSKVSYGQSKPNNHQGLPQFQAPGLFVPSFFQPQQPVNSNWQHNSPQGVSYKQQTSHESPGVSYVNSGTSTVVNFHLQDRVRPFVERVLDPKEADHTRVKTSQKVKDGSISDKTQLVTGRLHVESSVRYWKEVIRRAPIVVSWLEKRIPLFPRGVLKLATLSVPKQRQVTAEEENWIEQELERLRKSGADILLKQREEIIKIDLEGCSWIRAKEKGY</sequence>
<evidence type="ECO:0000256" key="1">
    <source>
        <dbReference type="SAM" id="MobiDB-lite"/>
    </source>
</evidence>
<gene>
    <name evidence="3" type="ORF">GMARGA_LOCUS7706</name>
</gene>
<dbReference type="InterPro" id="IPR003034">
    <property type="entry name" value="SAP_dom"/>
</dbReference>
<comment type="caution">
    <text evidence="3">The sequence shown here is derived from an EMBL/GenBank/DDBJ whole genome shotgun (WGS) entry which is preliminary data.</text>
</comment>
<keyword evidence="4" id="KW-1185">Reference proteome</keyword>
<accession>A0ABN7UKB9</accession>
<evidence type="ECO:0000313" key="3">
    <source>
        <dbReference type="EMBL" id="CAG8618282.1"/>
    </source>
</evidence>
<dbReference type="EMBL" id="CAJVQB010003809">
    <property type="protein sequence ID" value="CAG8618282.1"/>
    <property type="molecule type" value="Genomic_DNA"/>
</dbReference>
<proteinExistence type="predicted"/>
<feature type="region of interest" description="Disordered" evidence="1">
    <location>
        <begin position="154"/>
        <end position="186"/>
    </location>
</feature>
<evidence type="ECO:0000313" key="4">
    <source>
        <dbReference type="Proteomes" id="UP000789901"/>
    </source>
</evidence>
<evidence type="ECO:0000259" key="2">
    <source>
        <dbReference type="PROSITE" id="PS50800"/>
    </source>
</evidence>
<feature type="region of interest" description="Disordered" evidence="1">
    <location>
        <begin position="370"/>
        <end position="392"/>
    </location>
</feature>
<dbReference type="PROSITE" id="PS50800">
    <property type="entry name" value="SAP"/>
    <property type="match status" value="1"/>
</dbReference>
<feature type="domain" description="SAP" evidence="2">
    <location>
        <begin position="113"/>
        <end position="147"/>
    </location>
</feature>
<organism evidence="3 4">
    <name type="scientific">Gigaspora margarita</name>
    <dbReference type="NCBI Taxonomy" id="4874"/>
    <lineage>
        <taxon>Eukaryota</taxon>
        <taxon>Fungi</taxon>
        <taxon>Fungi incertae sedis</taxon>
        <taxon>Mucoromycota</taxon>
        <taxon>Glomeromycotina</taxon>
        <taxon>Glomeromycetes</taxon>
        <taxon>Diversisporales</taxon>
        <taxon>Gigasporaceae</taxon>
        <taxon>Gigaspora</taxon>
    </lineage>
</organism>
<dbReference type="Proteomes" id="UP000789901">
    <property type="component" value="Unassembled WGS sequence"/>
</dbReference>